<reference evidence="2" key="2">
    <citation type="journal article" date="2015" name="Fish Shellfish Immunol.">
        <title>Early steps in the European eel (Anguilla anguilla)-Vibrio vulnificus interaction in the gills: Role of the RtxA13 toxin.</title>
        <authorList>
            <person name="Callol A."/>
            <person name="Pajuelo D."/>
            <person name="Ebbesson L."/>
            <person name="Teles M."/>
            <person name="MacKenzie S."/>
            <person name="Amaro C."/>
        </authorList>
    </citation>
    <scope>NUCLEOTIDE SEQUENCE</scope>
</reference>
<feature type="region of interest" description="Disordered" evidence="1">
    <location>
        <begin position="1"/>
        <end position="28"/>
    </location>
</feature>
<name>A0A0E9TKQ9_ANGAN</name>
<protein>
    <submittedName>
        <fullName evidence="2">Uncharacterized protein</fullName>
    </submittedName>
</protein>
<dbReference type="EMBL" id="GBXM01054376">
    <property type="protein sequence ID" value="JAH54201.1"/>
    <property type="molecule type" value="Transcribed_RNA"/>
</dbReference>
<evidence type="ECO:0000256" key="1">
    <source>
        <dbReference type="SAM" id="MobiDB-lite"/>
    </source>
</evidence>
<dbReference type="AlphaFoldDB" id="A0A0E9TKQ9"/>
<reference evidence="2" key="1">
    <citation type="submission" date="2014-11" db="EMBL/GenBank/DDBJ databases">
        <authorList>
            <person name="Amaro Gonzalez C."/>
        </authorList>
    </citation>
    <scope>NUCLEOTIDE SEQUENCE</scope>
</reference>
<evidence type="ECO:0000313" key="2">
    <source>
        <dbReference type="EMBL" id="JAH54201.1"/>
    </source>
</evidence>
<sequence length="96" mass="10567">MFGGPSLSHPDQQVAAEGKGSKRDRNLGVSICLHSTHQKPTPVVERAASKQVLMHLFFFSSPVPLRRLNMQTFQGSSDVKSSLSRHEITPMCGPEH</sequence>
<proteinExistence type="predicted"/>
<feature type="compositionally biased region" description="Basic and acidic residues" evidence="1">
    <location>
        <begin position="84"/>
        <end position="96"/>
    </location>
</feature>
<accession>A0A0E9TKQ9</accession>
<feature type="region of interest" description="Disordered" evidence="1">
    <location>
        <begin position="74"/>
        <end position="96"/>
    </location>
</feature>
<organism evidence="2">
    <name type="scientific">Anguilla anguilla</name>
    <name type="common">European freshwater eel</name>
    <name type="synonym">Muraena anguilla</name>
    <dbReference type="NCBI Taxonomy" id="7936"/>
    <lineage>
        <taxon>Eukaryota</taxon>
        <taxon>Metazoa</taxon>
        <taxon>Chordata</taxon>
        <taxon>Craniata</taxon>
        <taxon>Vertebrata</taxon>
        <taxon>Euteleostomi</taxon>
        <taxon>Actinopterygii</taxon>
        <taxon>Neopterygii</taxon>
        <taxon>Teleostei</taxon>
        <taxon>Anguilliformes</taxon>
        <taxon>Anguillidae</taxon>
        <taxon>Anguilla</taxon>
    </lineage>
</organism>